<feature type="region of interest" description="Disordered" evidence="1">
    <location>
        <begin position="389"/>
        <end position="408"/>
    </location>
</feature>
<feature type="compositionally biased region" description="Polar residues" evidence="1">
    <location>
        <begin position="1071"/>
        <end position="1083"/>
    </location>
</feature>
<feature type="region of interest" description="Disordered" evidence="1">
    <location>
        <begin position="247"/>
        <end position="271"/>
    </location>
</feature>
<evidence type="ECO:0000256" key="1">
    <source>
        <dbReference type="SAM" id="MobiDB-lite"/>
    </source>
</evidence>
<feature type="compositionally biased region" description="Low complexity" evidence="1">
    <location>
        <begin position="952"/>
        <end position="973"/>
    </location>
</feature>
<feature type="region of interest" description="Disordered" evidence="1">
    <location>
        <begin position="1157"/>
        <end position="1192"/>
    </location>
</feature>
<feature type="compositionally biased region" description="Acidic residues" evidence="1">
    <location>
        <begin position="1174"/>
        <end position="1185"/>
    </location>
</feature>
<feature type="compositionally biased region" description="Basic residues" evidence="1">
    <location>
        <begin position="1052"/>
        <end position="1061"/>
    </location>
</feature>
<feature type="compositionally biased region" description="Polar residues" evidence="1">
    <location>
        <begin position="419"/>
        <end position="444"/>
    </location>
</feature>
<protein>
    <submittedName>
        <fullName evidence="2">GPI-anchored adhesin-like protein PGA55 isoform X2</fullName>
    </submittedName>
</protein>
<dbReference type="Proteomes" id="UP001140949">
    <property type="component" value="Unassembled WGS sequence"/>
</dbReference>
<accession>A0AAX6HVL9</accession>
<feature type="region of interest" description="Disordered" evidence="1">
    <location>
        <begin position="935"/>
        <end position="1111"/>
    </location>
</feature>
<feature type="compositionally biased region" description="Polar residues" evidence="1">
    <location>
        <begin position="983"/>
        <end position="1006"/>
    </location>
</feature>
<comment type="caution">
    <text evidence="2">The sequence shown here is derived from an EMBL/GenBank/DDBJ whole genome shotgun (WGS) entry which is preliminary data.</text>
</comment>
<feature type="compositionally biased region" description="Polar residues" evidence="1">
    <location>
        <begin position="1162"/>
        <end position="1171"/>
    </location>
</feature>
<reference evidence="2" key="1">
    <citation type="journal article" date="2023" name="GigaByte">
        <title>Genome assembly of the bearded iris, Iris pallida Lam.</title>
        <authorList>
            <person name="Bruccoleri R.E."/>
            <person name="Oakeley E.J."/>
            <person name="Faust A.M.E."/>
            <person name="Altorfer M."/>
            <person name="Dessus-Babus S."/>
            <person name="Burckhardt D."/>
            <person name="Oertli M."/>
            <person name="Naumann U."/>
            <person name="Petersen F."/>
            <person name="Wong J."/>
        </authorList>
    </citation>
    <scope>NUCLEOTIDE SEQUENCE</scope>
    <source>
        <strain evidence="2">GSM-AAB239-AS_SAM_17_03QT</strain>
    </source>
</reference>
<feature type="compositionally biased region" description="Polar residues" evidence="1">
    <location>
        <begin position="1016"/>
        <end position="1029"/>
    </location>
</feature>
<feature type="region of interest" description="Disordered" evidence="1">
    <location>
        <begin position="288"/>
        <end position="341"/>
    </location>
</feature>
<feature type="region of interest" description="Disordered" evidence="1">
    <location>
        <begin position="707"/>
        <end position="728"/>
    </location>
</feature>
<feature type="compositionally biased region" description="Polar residues" evidence="1">
    <location>
        <begin position="714"/>
        <end position="728"/>
    </location>
</feature>
<feature type="compositionally biased region" description="Basic and acidic residues" evidence="1">
    <location>
        <begin position="1038"/>
        <end position="1051"/>
    </location>
</feature>
<proteinExistence type="predicted"/>
<gene>
    <name evidence="2" type="ORF">M6B38_288320</name>
</gene>
<keyword evidence="3" id="KW-1185">Reference proteome</keyword>
<organism evidence="2 3">
    <name type="scientific">Iris pallida</name>
    <name type="common">Sweet iris</name>
    <dbReference type="NCBI Taxonomy" id="29817"/>
    <lineage>
        <taxon>Eukaryota</taxon>
        <taxon>Viridiplantae</taxon>
        <taxon>Streptophyta</taxon>
        <taxon>Embryophyta</taxon>
        <taxon>Tracheophyta</taxon>
        <taxon>Spermatophyta</taxon>
        <taxon>Magnoliopsida</taxon>
        <taxon>Liliopsida</taxon>
        <taxon>Asparagales</taxon>
        <taxon>Iridaceae</taxon>
        <taxon>Iridoideae</taxon>
        <taxon>Irideae</taxon>
        <taxon>Iris</taxon>
    </lineage>
</organism>
<sequence length="1451" mass="159090">MDAGTLLDCARFQLSPCRTRCELFVSGEGRTEKLASGFLKPFLTHLRVAEEQASNGVQSIKLEIEKRKNDGTWFNKGTLERFVRFVSTPEVLELVNTFDAEMSQLEGARKIYSQGAGDRLSGREGDAETTAAATADVTKKELLRAIDVRLSALKQDLVTACARASAAGFTLDTVSDLVLFADRFGAIRLHEACTKFISLCKQRPELLCHLQSLPPQWKGFDDANIRSSGSDMSIDELETNSYEQLKAPTSGSLDSHKPSSGGLPQKSTAEAKASARFLAEKALDKDKEELTPVLSDEPAQPAGKGSRRLSVQDRINLFESKQKEQSVSTSVTSSSSGAGGINKVIAGKGEHRRLPSDASMEKSVLRRWSGASDMSIDLNNNSFTSERKECGSVAGTPTSTVNSHDQSGCKAEEIGLKDTATSRPQMNPKGNGTSISSSLSQEQVKTFPKDRVLSDDVIMTDDITTTNKAQSEDSLEEQGNFQAEFDSSLGGALQNTSIAPAAFQFISKRVSDSEGSEAKDQAVSLTHFKARSDTNVGSKNQEAVQIQQITVPATFVQGEYNDRAVESTLEVKRQATSGTKFRTFAEKPNAGAKAKASLDCQIQSKTSLGKAEGSTPKNDLPSEAQWKTLPGNKVEARRKEVVASSQEPLRVSSVEMEEKEFGSQLHGNSAASDQIKKVKGRREEIMTNHGTRVPATSGKKAREGVHVLQPPSTPSVEQTQVARPSKGNQELNDELQIKANELERLFAAHKLRGHGDQMASSRRNKHVDDHALMSAEKVLPESLPDQLLEQKLPRDSLRNGVQFDANQLRLVDNLNCSQDMKQKLGDLSPSDDFRGLLYEKYMQKRDEKLREDWGTKRAQKEAKLKAMHDSLVRSQAEMKAKFTGFADNQHSAFAQHRAERLRSFNVRSGRKTNGQQKLELLQVEGEEDLQGRENNLYGQDRSHSDAPSGNESSTSSKKLVSSKSLSSSTSRTSINPIPRPSAKATNSSTFQRRAQPENSLAQSVPNFSDFRKENTKPSTRLSKVTSSEQPRVYARSKSTIEEANLVKDEKSHRSHSMRKRSNNSGELKNLTPLSSYAANQTPFRISKDRMDQGVSKSMKSGDSKSFLMKGNGIGPGAAGGVSKLKAFMNPETLKDGEESDELVDLRDDSPCVVKDEEEEFYRTSSEGNLQDTEFPVDLDSEDDDSESRNGDVLRSLSHVGDDFAAVPFKFGPSVGTMHESPGESPGSWNSNTHHSFSYAHEASDFDASVESPTGSPTSWNSFPLNQMMEADAARMRKKWGSAQIPVLVANASNQSCKDTTKGFKKFLKFGRKSRGVDYLVNDWVSASTASEGDDDTEDGREAGSRSSEDLRKSRMGYSIPTSYGFNEGDAFPEQGISIPTKLHPKCSCKFQLEGGSSIWVYESASFISLSHHSEAKEMNPSSGLILAKDAEVLYVILHWLEQKVKVLADFP</sequence>
<feature type="region of interest" description="Disordered" evidence="1">
    <location>
        <begin position="1214"/>
        <end position="1233"/>
    </location>
</feature>
<feature type="compositionally biased region" description="Basic and acidic residues" evidence="1">
    <location>
        <begin position="1339"/>
        <end position="1351"/>
    </location>
</feature>
<feature type="region of interest" description="Disordered" evidence="1">
    <location>
        <begin position="1328"/>
        <end position="1351"/>
    </location>
</feature>
<reference evidence="2" key="2">
    <citation type="submission" date="2023-04" db="EMBL/GenBank/DDBJ databases">
        <authorList>
            <person name="Bruccoleri R.E."/>
            <person name="Oakeley E.J."/>
            <person name="Faust A.-M."/>
            <person name="Dessus-Babus S."/>
            <person name="Altorfer M."/>
            <person name="Burckhardt D."/>
            <person name="Oertli M."/>
            <person name="Naumann U."/>
            <person name="Petersen F."/>
            <person name="Wong J."/>
        </authorList>
    </citation>
    <scope>NUCLEOTIDE SEQUENCE</scope>
    <source>
        <strain evidence="2">GSM-AAB239-AS_SAM_17_03QT</strain>
        <tissue evidence="2">Leaf</tissue>
    </source>
</reference>
<feature type="region of interest" description="Disordered" evidence="1">
    <location>
        <begin position="413"/>
        <end position="447"/>
    </location>
</feature>
<dbReference type="EMBL" id="JANAVB010006399">
    <property type="protein sequence ID" value="KAJ6844952.1"/>
    <property type="molecule type" value="Genomic_DNA"/>
</dbReference>
<feature type="compositionally biased region" description="Low complexity" evidence="1">
    <location>
        <begin position="326"/>
        <end position="336"/>
    </location>
</feature>
<feature type="compositionally biased region" description="Polar residues" evidence="1">
    <location>
        <begin position="395"/>
        <end position="406"/>
    </location>
</feature>
<dbReference type="PANTHER" id="PTHR31008">
    <property type="entry name" value="COP1-INTERACTING PROTEIN-RELATED"/>
    <property type="match status" value="1"/>
</dbReference>
<dbReference type="PANTHER" id="PTHR31008:SF15">
    <property type="entry name" value="GPI-ANCHORED ADHESIN-LIKE PROTEIN"/>
    <property type="match status" value="1"/>
</dbReference>
<evidence type="ECO:0000313" key="2">
    <source>
        <dbReference type="EMBL" id="KAJ6844952.1"/>
    </source>
</evidence>
<name>A0AAX6HVL9_IRIPA</name>
<evidence type="ECO:0000313" key="3">
    <source>
        <dbReference type="Proteomes" id="UP001140949"/>
    </source>
</evidence>